<comment type="caution">
    <text evidence="2">The sequence shown here is derived from an EMBL/GenBank/DDBJ whole genome shotgun (WGS) entry which is preliminary data.</text>
</comment>
<proteinExistence type="predicted"/>
<gene>
    <name evidence="2" type="ORF">CEXT_653431</name>
</gene>
<feature type="region of interest" description="Disordered" evidence="1">
    <location>
        <begin position="48"/>
        <end position="71"/>
    </location>
</feature>
<evidence type="ECO:0000256" key="1">
    <source>
        <dbReference type="SAM" id="MobiDB-lite"/>
    </source>
</evidence>
<organism evidence="2 3">
    <name type="scientific">Caerostris extrusa</name>
    <name type="common">Bark spider</name>
    <name type="synonym">Caerostris bankana</name>
    <dbReference type="NCBI Taxonomy" id="172846"/>
    <lineage>
        <taxon>Eukaryota</taxon>
        <taxon>Metazoa</taxon>
        <taxon>Ecdysozoa</taxon>
        <taxon>Arthropoda</taxon>
        <taxon>Chelicerata</taxon>
        <taxon>Arachnida</taxon>
        <taxon>Araneae</taxon>
        <taxon>Araneomorphae</taxon>
        <taxon>Entelegynae</taxon>
        <taxon>Araneoidea</taxon>
        <taxon>Araneidae</taxon>
        <taxon>Caerostris</taxon>
    </lineage>
</organism>
<protein>
    <submittedName>
        <fullName evidence="2">Uncharacterized protein</fullName>
    </submittedName>
</protein>
<keyword evidence="3" id="KW-1185">Reference proteome</keyword>
<sequence length="71" mass="8344">MRGLRIETLQPHPLSEDHPIRFQSRSSSIFAVAFFTSLCPRLVRKKKKKKKNMEKGWRVFSPKNSPEEECV</sequence>
<reference evidence="2 3" key="1">
    <citation type="submission" date="2021-06" db="EMBL/GenBank/DDBJ databases">
        <title>Caerostris extrusa draft genome.</title>
        <authorList>
            <person name="Kono N."/>
            <person name="Arakawa K."/>
        </authorList>
    </citation>
    <scope>NUCLEOTIDE SEQUENCE [LARGE SCALE GENOMIC DNA]</scope>
</reference>
<accession>A0AAV4WEB0</accession>
<dbReference type="AlphaFoldDB" id="A0AAV4WEB0"/>
<dbReference type="Proteomes" id="UP001054945">
    <property type="component" value="Unassembled WGS sequence"/>
</dbReference>
<name>A0AAV4WEB0_CAEEX</name>
<evidence type="ECO:0000313" key="3">
    <source>
        <dbReference type="Proteomes" id="UP001054945"/>
    </source>
</evidence>
<evidence type="ECO:0000313" key="2">
    <source>
        <dbReference type="EMBL" id="GIY80420.1"/>
    </source>
</evidence>
<dbReference type="EMBL" id="BPLR01016008">
    <property type="protein sequence ID" value="GIY80420.1"/>
    <property type="molecule type" value="Genomic_DNA"/>
</dbReference>